<evidence type="ECO:0000259" key="8">
    <source>
        <dbReference type="Pfam" id="PF00999"/>
    </source>
</evidence>
<dbReference type="Pfam" id="PF02254">
    <property type="entry name" value="TrkA_N"/>
    <property type="match status" value="1"/>
</dbReference>
<dbReference type="InterPro" id="IPR003148">
    <property type="entry name" value="RCK_N"/>
</dbReference>
<evidence type="ECO:0000256" key="3">
    <source>
        <dbReference type="ARBA" id="ARBA00022448"/>
    </source>
</evidence>
<feature type="transmembrane region" description="Helical" evidence="7">
    <location>
        <begin position="151"/>
        <end position="170"/>
    </location>
</feature>
<evidence type="ECO:0000256" key="1">
    <source>
        <dbReference type="ARBA" id="ARBA00004141"/>
    </source>
</evidence>
<feature type="transmembrane region" description="Helical" evidence="7">
    <location>
        <begin position="293"/>
        <end position="314"/>
    </location>
</feature>
<dbReference type="GO" id="GO:0006813">
    <property type="term" value="P:potassium ion transport"/>
    <property type="evidence" value="ECO:0007669"/>
    <property type="project" value="InterPro"/>
</dbReference>
<dbReference type="InterPro" id="IPR006153">
    <property type="entry name" value="Cation/H_exchanger_TM"/>
</dbReference>
<dbReference type="PANTHER" id="PTHR42751:SF3">
    <property type="entry name" value="SODIUM_GLUTAMATE SYMPORTER"/>
    <property type="match status" value="1"/>
</dbReference>
<sequence length="566" mass="63339">MLNVVDNIFIQISTLLAITVTIALVLRLFKQPLVVAYIIAGIVGGPLFFNLLHGGEAFFETFAHFGIVLLLFIVGLSLNFEYIKKVGKVVFIGGIVQFLLAASLGFLIMKALGYGAVSAMFVAVAITFSSTIIVTKFLSEKKDSESMYGRYVIGLLLVQDIIAVIIMIFLNTVGGEGTLGEVFMMTISKGILLIGIVFLAARYILPILIEKVAHSGELLFIFTIAWCFGVASLVYWAGFNIEIGAVIAGISLGASPYQSQIVSRIRPLRDFFIVLFFIVLGSQMQIGDVYSSFWPAIILSIFILIVDPLVLYVVMRSMKYTRRNAFFAGITAAQVSEFGFILVFKGKDLGYLYGNEVTILTMTALITIVISSYFITYNDQLYQKILPFLKKFGNDKFKDKIKDAEPYKVWVFGYHRIGWKVCEALEEMNVKYAVVDFNPEAISRLKSRNIPAYFGDAADVEFLQILPLEKAKLIVSTIPEFDSQNTLIRTVRQNGGKAVIIGNLYHPVHIDDVYKAGANYVMMPHLLGGSWMSNILKNKPWTKHTFNELKKDQINEMRQRFKDSSH</sequence>
<dbReference type="InterPro" id="IPR036291">
    <property type="entry name" value="NAD(P)-bd_dom_sf"/>
</dbReference>
<feature type="transmembrane region" description="Helical" evidence="7">
    <location>
        <begin position="58"/>
        <end position="78"/>
    </location>
</feature>
<keyword evidence="4 7" id="KW-0812">Transmembrane</keyword>
<evidence type="ECO:0000313" key="10">
    <source>
        <dbReference type="EMBL" id="OGH58731.1"/>
    </source>
</evidence>
<feature type="transmembrane region" description="Helical" evidence="7">
    <location>
        <begin position="357"/>
        <end position="376"/>
    </location>
</feature>
<dbReference type="EMBL" id="MFPS01000009">
    <property type="protein sequence ID" value="OGH58731.1"/>
    <property type="molecule type" value="Genomic_DNA"/>
</dbReference>
<evidence type="ECO:0000256" key="6">
    <source>
        <dbReference type="ARBA" id="ARBA00023136"/>
    </source>
</evidence>
<feature type="transmembrane region" description="Helical" evidence="7">
    <location>
        <begin position="243"/>
        <end position="259"/>
    </location>
</feature>
<keyword evidence="3" id="KW-0813">Transport</keyword>
<evidence type="ECO:0000256" key="7">
    <source>
        <dbReference type="SAM" id="Phobius"/>
    </source>
</evidence>
<dbReference type="PANTHER" id="PTHR42751">
    <property type="entry name" value="SODIUM/HYDROGEN EXCHANGER FAMILY/TRKA DOMAIN PROTEIN"/>
    <property type="match status" value="1"/>
</dbReference>
<dbReference type="Gene3D" id="1.20.1530.20">
    <property type="match status" value="1"/>
</dbReference>
<evidence type="ECO:0000259" key="9">
    <source>
        <dbReference type="Pfam" id="PF02254"/>
    </source>
</evidence>
<evidence type="ECO:0000256" key="2">
    <source>
        <dbReference type="ARBA" id="ARBA00005551"/>
    </source>
</evidence>
<feature type="transmembrane region" description="Helical" evidence="7">
    <location>
        <begin position="6"/>
        <end position="26"/>
    </location>
</feature>
<accession>A0A1F6LHA6</accession>
<evidence type="ECO:0000313" key="11">
    <source>
        <dbReference type="Proteomes" id="UP000177067"/>
    </source>
</evidence>
<keyword evidence="5 7" id="KW-1133">Transmembrane helix</keyword>
<gene>
    <name evidence="10" type="ORF">A2725_03480</name>
</gene>
<keyword evidence="6 7" id="KW-0472">Membrane</keyword>
<comment type="caution">
    <text evidence="10">The sequence shown here is derived from an EMBL/GenBank/DDBJ whole genome shotgun (WGS) entry which is preliminary data.</text>
</comment>
<comment type="similarity">
    <text evidence="2">Belongs to the monovalent cation:proton antiporter 2 (CPA2) transporter (TC 2.A.37) family.</text>
</comment>
<feature type="transmembrane region" description="Helical" evidence="7">
    <location>
        <begin position="33"/>
        <end position="52"/>
    </location>
</feature>
<feature type="transmembrane region" description="Helical" evidence="7">
    <location>
        <begin position="326"/>
        <end position="345"/>
    </location>
</feature>
<name>A0A1F6LHA6_9BACT</name>
<proteinExistence type="inferred from homology"/>
<feature type="transmembrane region" description="Helical" evidence="7">
    <location>
        <begin position="115"/>
        <end position="139"/>
    </location>
</feature>
<feature type="domain" description="Cation/H+ exchanger transmembrane" evidence="8">
    <location>
        <begin position="17"/>
        <end position="372"/>
    </location>
</feature>
<dbReference type="Gene3D" id="3.40.50.720">
    <property type="entry name" value="NAD(P)-binding Rossmann-like Domain"/>
    <property type="match status" value="1"/>
</dbReference>
<evidence type="ECO:0000256" key="5">
    <source>
        <dbReference type="ARBA" id="ARBA00022989"/>
    </source>
</evidence>
<dbReference type="SUPFAM" id="SSF51735">
    <property type="entry name" value="NAD(P)-binding Rossmann-fold domains"/>
    <property type="match status" value="1"/>
</dbReference>
<dbReference type="Pfam" id="PF00999">
    <property type="entry name" value="Na_H_Exchanger"/>
    <property type="match status" value="1"/>
</dbReference>
<dbReference type="GO" id="GO:0016020">
    <property type="term" value="C:membrane"/>
    <property type="evidence" value="ECO:0007669"/>
    <property type="project" value="UniProtKB-SubCell"/>
</dbReference>
<feature type="transmembrane region" description="Helical" evidence="7">
    <location>
        <begin position="90"/>
        <end position="109"/>
    </location>
</feature>
<comment type="subcellular location">
    <subcellularLocation>
        <location evidence="1">Membrane</location>
        <topology evidence="1">Multi-pass membrane protein</topology>
    </subcellularLocation>
</comment>
<organism evidence="10 11">
    <name type="scientific">Candidatus Magasanikbacteria bacterium RIFCSPHIGHO2_01_FULL_33_34</name>
    <dbReference type="NCBI Taxonomy" id="1798671"/>
    <lineage>
        <taxon>Bacteria</taxon>
        <taxon>Candidatus Magasanikiibacteriota</taxon>
    </lineage>
</organism>
<dbReference type="InterPro" id="IPR038770">
    <property type="entry name" value="Na+/solute_symporter_sf"/>
</dbReference>
<evidence type="ECO:0000256" key="4">
    <source>
        <dbReference type="ARBA" id="ARBA00022692"/>
    </source>
</evidence>
<dbReference type="GO" id="GO:0015297">
    <property type="term" value="F:antiporter activity"/>
    <property type="evidence" value="ECO:0007669"/>
    <property type="project" value="InterPro"/>
</dbReference>
<protein>
    <submittedName>
        <fullName evidence="10">Uncharacterized protein</fullName>
    </submittedName>
</protein>
<dbReference type="GO" id="GO:1902600">
    <property type="term" value="P:proton transmembrane transport"/>
    <property type="evidence" value="ECO:0007669"/>
    <property type="project" value="InterPro"/>
</dbReference>
<reference evidence="10 11" key="1">
    <citation type="journal article" date="2016" name="Nat. Commun.">
        <title>Thousands of microbial genomes shed light on interconnected biogeochemical processes in an aquifer system.</title>
        <authorList>
            <person name="Anantharaman K."/>
            <person name="Brown C.T."/>
            <person name="Hug L.A."/>
            <person name="Sharon I."/>
            <person name="Castelle C.J."/>
            <person name="Probst A.J."/>
            <person name="Thomas B.C."/>
            <person name="Singh A."/>
            <person name="Wilkins M.J."/>
            <person name="Karaoz U."/>
            <person name="Brodie E.L."/>
            <person name="Williams K.H."/>
            <person name="Hubbard S.S."/>
            <person name="Banfield J.F."/>
        </authorList>
    </citation>
    <scope>NUCLEOTIDE SEQUENCE [LARGE SCALE GENOMIC DNA]</scope>
</reference>
<feature type="transmembrane region" description="Helical" evidence="7">
    <location>
        <begin position="217"/>
        <end position="237"/>
    </location>
</feature>
<feature type="domain" description="RCK N-terminal" evidence="9">
    <location>
        <begin position="410"/>
        <end position="524"/>
    </location>
</feature>
<feature type="transmembrane region" description="Helical" evidence="7">
    <location>
        <begin position="271"/>
        <end position="287"/>
    </location>
</feature>
<dbReference type="AlphaFoldDB" id="A0A1F6LHA6"/>
<feature type="transmembrane region" description="Helical" evidence="7">
    <location>
        <begin position="182"/>
        <end position="205"/>
    </location>
</feature>
<dbReference type="Proteomes" id="UP000177067">
    <property type="component" value="Unassembled WGS sequence"/>
</dbReference>